<dbReference type="EMBL" id="QAOM01000017">
    <property type="protein sequence ID" value="PTQ82412.1"/>
    <property type="molecule type" value="Genomic_DNA"/>
</dbReference>
<organism evidence="9 10">
    <name type="scientific">Trichococcus patagoniensis</name>
    <dbReference type="NCBI Taxonomy" id="382641"/>
    <lineage>
        <taxon>Bacteria</taxon>
        <taxon>Bacillati</taxon>
        <taxon>Bacillota</taxon>
        <taxon>Bacilli</taxon>
        <taxon>Lactobacillales</taxon>
        <taxon>Carnobacteriaceae</taxon>
        <taxon>Trichococcus</taxon>
    </lineage>
</organism>
<evidence type="ECO:0000256" key="1">
    <source>
        <dbReference type="ARBA" id="ARBA00004651"/>
    </source>
</evidence>
<reference evidence="9 10" key="1">
    <citation type="submission" date="2018-04" db="EMBL/GenBank/DDBJ databases">
        <title>Genomic Encyclopedia of Archaeal and Bacterial Type Strains, Phase II (KMG-II): from individual species to whole genera.</title>
        <authorList>
            <person name="Goeker M."/>
        </authorList>
    </citation>
    <scope>NUCLEOTIDE SEQUENCE [LARGE SCALE GENOMIC DNA]</scope>
    <source>
        <strain evidence="9 10">DSM 18806</strain>
    </source>
</reference>
<feature type="transmembrane region" description="Helical" evidence="7">
    <location>
        <begin position="142"/>
        <end position="161"/>
    </location>
</feature>
<evidence type="ECO:0000313" key="9">
    <source>
        <dbReference type="EMBL" id="PTQ82412.1"/>
    </source>
</evidence>
<feature type="transmembrane region" description="Helical" evidence="7">
    <location>
        <begin position="75"/>
        <end position="97"/>
    </location>
</feature>
<comment type="similarity">
    <text evidence="7">Belongs to the binding-protein-dependent transport system permease family.</text>
</comment>
<dbReference type="CDD" id="cd06261">
    <property type="entry name" value="TM_PBP2"/>
    <property type="match status" value="1"/>
</dbReference>
<evidence type="ECO:0000259" key="8">
    <source>
        <dbReference type="PROSITE" id="PS50928"/>
    </source>
</evidence>
<dbReference type="Proteomes" id="UP000244161">
    <property type="component" value="Unassembled WGS sequence"/>
</dbReference>
<keyword evidence="2 7" id="KW-0813">Transport</keyword>
<keyword evidence="5 7" id="KW-1133">Transmembrane helix</keyword>
<evidence type="ECO:0000256" key="7">
    <source>
        <dbReference type="RuleBase" id="RU363032"/>
    </source>
</evidence>
<feature type="transmembrane region" description="Helical" evidence="7">
    <location>
        <begin position="109"/>
        <end position="130"/>
    </location>
</feature>
<feature type="transmembrane region" description="Helical" evidence="7">
    <location>
        <begin position="242"/>
        <end position="261"/>
    </location>
</feature>
<dbReference type="OrthoDB" id="9794684at2"/>
<feature type="transmembrane region" description="Helical" evidence="7">
    <location>
        <begin position="182"/>
        <end position="207"/>
    </location>
</feature>
<dbReference type="GO" id="GO:0055085">
    <property type="term" value="P:transmembrane transport"/>
    <property type="evidence" value="ECO:0007669"/>
    <property type="project" value="InterPro"/>
</dbReference>
<dbReference type="PANTHER" id="PTHR43744">
    <property type="entry name" value="ABC TRANSPORTER PERMEASE PROTEIN MG189-RELATED-RELATED"/>
    <property type="match status" value="1"/>
</dbReference>
<dbReference type="GO" id="GO:0005886">
    <property type="term" value="C:plasma membrane"/>
    <property type="evidence" value="ECO:0007669"/>
    <property type="project" value="UniProtKB-SubCell"/>
</dbReference>
<evidence type="ECO:0000256" key="4">
    <source>
        <dbReference type="ARBA" id="ARBA00022692"/>
    </source>
</evidence>
<keyword evidence="4 7" id="KW-0812">Transmembrane</keyword>
<keyword evidence="6 7" id="KW-0472">Membrane</keyword>
<proteinExistence type="inferred from homology"/>
<evidence type="ECO:0000256" key="6">
    <source>
        <dbReference type="ARBA" id="ARBA00023136"/>
    </source>
</evidence>
<dbReference type="AlphaFoldDB" id="A0A2T5IF22"/>
<evidence type="ECO:0000256" key="5">
    <source>
        <dbReference type="ARBA" id="ARBA00022989"/>
    </source>
</evidence>
<dbReference type="InterPro" id="IPR000515">
    <property type="entry name" value="MetI-like"/>
</dbReference>
<name>A0A2T5IF22_9LACT</name>
<comment type="subcellular location">
    <subcellularLocation>
        <location evidence="1 7">Cell membrane</location>
        <topology evidence="1 7">Multi-pass membrane protein</topology>
    </subcellularLocation>
</comment>
<sequence>MKKKQDTLLRNALSLLLLLFTSITLILLVITFMNSFKSSSELARNTFGFPSTITLQNYITVITEDNFFKYLFNSLFITLVGVFFLLLLSAMVAYGISRYEFKRKEVVSTYFLIGMMFPVQLCVMPLFVILRNLQLLNTMTGVILLYVAGMSFPVFTLTKFFRNIPASIEESARLDGASEFQIFFSIIIPICKPVLATLGLINGIRIWNDFYIPMVFLSDSNKRTLMLSVYKYMSDFVRNWDLTFAAVVLTLIPILILYFLCSSQIVEGITDGTVKE</sequence>
<accession>A0A2T5IF22</accession>
<gene>
    <name evidence="9" type="ORF">C8U37_11711</name>
</gene>
<keyword evidence="3" id="KW-1003">Cell membrane</keyword>
<evidence type="ECO:0000256" key="3">
    <source>
        <dbReference type="ARBA" id="ARBA00022475"/>
    </source>
</evidence>
<dbReference type="PROSITE" id="PS50928">
    <property type="entry name" value="ABC_TM1"/>
    <property type="match status" value="1"/>
</dbReference>
<dbReference type="PANTHER" id="PTHR43744:SF12">
    <property type="entry name" value="ABC TRANSPORTER PERMEASE PROTEIN MG189-RELATED"/>
    <property type="match status" value="1"/>
</dbReference>
<feature type="transmembrane region" description="Helical" evidence="7">
    <location>
        <begin position="12"/>
        <end position="33"/>
    </location>
</feature>
<keyword evidence="10" id="KW-1185">Reference proteome</keyword>
<feature type="domain" description="ABC transmembrane type-1" evidence="8">
    <location>
        <begin position="71"/>
        <end position="261"/>
    </location>
</feature>
<dbReference type="InterPro" id="IPR035906">
    <property type="entry name" value="MetI-like_sf"/>
</dbReference>
<dbReference type="Pfam" id="PF00528">
    <property type="entry name" value="BPD_transp_1"/>
    <property type="match status" value="1"/>
</dbReference>
<comment type="caution">
    <text evidence="9">The sequence shown here is derived from an EMBL/GenBank/DDBJ whole genome shotgun (WGS) entry which is preliminary data.</text>
</comment>
<dbReference type="Gene3D" id="1.10.3720.10">
    <property type="entry name" value="MetI-like"/>
    <property type="match status" value="1"/>
</dbReference>
<evidence type="ECO:0000313" key="10">
    <source>
        <dbReference type="Proteomes" id="UP000244161"/>
    </source>
</evidence>
<dbReference type="RefSeq" id="WP_108033317.1">
    <property type="nucleotide sequence ID" value="NZ_QAOM01000017.1"/>
</dbReference>
<protein>
    <submittedName>
        <fullName evidence="9">Carbohydrate ABC transporter membrane protein 2 (CUT1 family)</fullName>
    </submittedName>
</protein>
<dbReference type="SUPFAM" id="SSF161098">
    <property type="entry name" value="MetI-like"/>
    <property type="match status" value="1"/>
</dbReference>
<evidence type="ECO:0000256" key="2">
    <source>
        <dbReference type="ARBA" id="ARBA00022448"/>
    </source>
</evidence>